<evidence type="ECO:0000313" key="8">
    <source>
        <dbReference type="Proteomes" id="UP000018144"/>
    </source>
</evidence>
<evidence type="ECO:0000256" key="5">
    <source>
        <dbReference type="SAM" id="MobiDB-lite"/>
    </source>
</evidence>
<dbReference type="InterPro" id="IPR039761">
    <property type="entry name" value="Bms1/Tsr1"/>
</dbReference>
<feature type="compositionally biased region" description="Basic residues" evidence="5">
    <location>
        <begin position="1"/>
        <end position="12"/>
    </location>
</feature>
<dbReference type="InterPro" id="IPR012948">
    <property type="entry name" value="AARP2CN"/>
</dbReference>
<dbReference type="GO" id="GO:0003924">
    <property type="term" value="F:GTPase activity"/>
    <property type="evidence" value="ECO:0007669"/>
    <property type="project" value="TreeGrafter"/>
</dbReference>
<protein>
    <submittedName>
        <fullName evidence="7">Similar to Ribosome biogenesis protein tsr1 homolog acc. no. O13956</fullName>
    </submittedName>
</protein>
<dbReference type="SMART" id="SM01362">
    <property type="entry name" value="DUF663"/>
    <property type="match status" value="1"/>
</dbReference>
<dbReference type="OrthoDB" id="119302at2759"/>
<comment type="subcellular location">
    <subcellularLocation>
        <location evidence="1">Nucleus</location>
        <location evidence="1">Nucleolus</location>
    </subcellularLocation>
</comment>
<dbReference type="InterPro" id="IPR007034">
    <property type="entry name" value="BMS1_TSR1_C"/>
</dbReference>
<dbReference type="GO" id="GO:0034511">
    <property type="term" value="F:U3 snoRNA binding"/>
    <property type="evidence" value="ECO:0007669"/>
    <property type="project" value="TreeGrafter"/>
</dbReference>
<name>U4KTR8_PYROM</name>
<feature type="region of interest" description="Disordered" evidence="5">
    <location>
        <begin position="1"/>
        <end position="79"/>
    </location>
</feature>
<keyword evidence="8" id="KW-1185">Reference proteome</keyword>
<evidence type="ECO:0000256" key="2">
    <source>
        <dbReference type="ARBA" id="ARBA00022517"/>
    </source>
</evidence>
<sequence length="801" mass="90332">MVSSSVHHHRSTTKSTNKSFKSRKSTKSELRAKHKGKVDDATSISRKGPHQQVISKIERRNKARQLQQNKTRDSERESRIFKGKDAAPRIVAVVPLSDDVSGQATVQALLKSLDMQVEVPEVGQCLTWIERFKQRIQWLILGRDMLPLLDGCKAADFVLLTLSAQTEVDSYGQNIIRSIESQGISNTYAVVQHLETVEPAKRRPDVKKSLLSFISHFFPTTTKIYESDSTQEAPNLIRSICTSSPKGIHWRDDRSYMLVEEARQEGDLTVLSGVVRGRGLNPDRLVHIQNFGDFQVEKICAYPSENNRHQASNDDMMMDDAAPAQLQVLALPTEDQDDLLDMAPEGENVMEDVDDNVSMAGTTMSESRKGVLLDDHHYFEDDYVKEAYVVPKQLPSGTSEYQAAWFIEGEDYGSDVGSGSEQGDEDMEMEEGAEARPEDGLEGLEGAVAPTVAGTVYGDDAKSEFFADLSPDDKNEAEAIAQFRRSRLTESEEDREFPDEIELEPGVLVRERLARYRGLKSLRSSRWETEEDKPFEPEDWNRLARIQDYRTTKNRMISEALAGGVQAGTKVIVYLRNGNPEIVDAFVPERPMTMFSLLRHEHKQSVVNVALTASTDYMGEIIKSKEELIFQIGSRRLHVNPLFSEAGGRGSNNVAKFHRFLLPGSTSIATFVAPITWGNVPVVVWKRADEQRDWELVAQGSFEGVDSTRVVAKRVVLTGHPYKIHKRLVTVRYMFFNREDVEWFKAMPLYTKRGRSGYIKESLGTHGYFKATFDGRINPQDAVAVSLYKRVFPRGSTEFTE</sequence>
<keyword evidence="3" id="KW-0539">Nucleus</keyword>
<dbReference type="GO" id="GO:0005525">
    <property type="term" value="F:GTP binding"/>
    <property type="evidence" value="ECO:0007669"/>
    <property type="project" value="TreeGrafter"/>
</dbReference>
<proteinExistence type="inferred from homology"/>
<feature type="compositionally biased region" description="Basic and acidic residues" evidence="5">
    <location>
        <begin position="70"/>
        <end position="79"/>
    </location>
</feature>
<dbReference type="STRING" id="1076935.U4KTR8"/>
<organism evidence="7 8">
    <name type="scientific">Pyronema omphalodes (strain CBS 100304)</name>
    <name type="common">Pyronema confluens</name>
    <dbReference type="NCBI Taxonomy" id="1076935"/>
    <lineage>
        <taxon>Eukaryota</taxon>
        <taxon>Fungi</taxon>
        <taxon>Dikarya</taxon>
        <taxon>Ascomycota</taxon>
        <taxon>Pezizomycotina</taxon>
        <taxon>Pezizomycetes</taxon>
        <taxon>Pezizales</taxon>
        <taxon>Pyronemataceae</taxon>
        <taxon>Pyronema</taxon>
    </lineage>
</organism>
<dbReference type="Proteomes" id="UP000018144">
    <property type="component" value="Unassembled WGS sequence"/>
</dbReference>
<dbReference type="SMART" id="SM00785">
    <property type="entry name" value="AARP2CN"/>
    <property type="match status" value="1"/>
</dbReference>
<evidence type="ECO:0000256" key="4">
    <source>
        <dbReference type="ARBA" id="ARBA00038288"/>
    </source>
</evidence>
<dbReference type="GO" id="GO:0000479">
    <property type="term" value="P:endonucleolytic cleavage of tricistronic rRNA transcript (SSU-rRNA, 5.8S rRNA, LSU-rRNA)"/>
    <property type="evidence" value="ECO:0007669"/>
    <property type="project" value="TreeGrafter"/>
</dbReference>
<dbReference type="eggNOG" id="KOG1980">
    <property type="taxonomic scope" value="Eukaryota"/>
</dbReference>
<dbReference type="OMA" id="MNLPRFK"/>
<keyword evidence="2" id="KW-0690">Ribosome biogenesis</keyword>
<dbReference type="InterPro" id="IPR030387">
    <property type="entry name" value="G_Bms1/Tsr1_dom"/>
</dbReference>
<evidence type="ECO:0000256" key="1">
    <source>
        <dbReference type="ARBA" id="ARBA00004604"/>
    </source>
</evidence>
<feature type="domain" description="Bms1-type G" evidence="6">
    <location>
        <begin position="87"/>
        <end position="246"/>
    </location>
</feature>
<dbReference type="GO" id="GO:0005730">
    <property type="term" value="C:nucleolus"/>
    <property type="evidence" value="ECO:0007669"/>
    <property type="project" value="UniProtKB-SubCell"/>
</dbReference>
<dbReference type="AlphaFoldDB" id="U4KTR8"/>
<dbReference type="EMBL" id="HF935197">
    <property type="protein sequence ID" value="CCX04303.1"/>
    <property type="molecule type" value="Genomic_DNA"/>
</dbReference>
<dbReference type="PANTHER" id="PTHR12858:SF1">
    <property type="entry name" value="PRE-RRNA-PROCESSING PROTEIN TSR1 HOMOLOG"/>
    <property type="match status" value="1"/>
</dbReference>
<dbReference type="Pfam" id="PF08142">
    <property type="entry name" value="AARP2CN"/>
    <property type="match status" value="1"/>
</dbReference>
<dbReference type="PANTHER" id="PTHR12858">
    <property type="entry name" value="RIBOSOME BIOGENESIS PROTEIN"/>
    <property type="match status" value="1"/>
</dbReference>
<dbReference type="GO" id="GO:0000462">
    <property type="term" value="P:maturation of SSU-rRNA from tricistronic rRNA transcript (SSU-rRNA, 5.8S rRNA, LSU-rRNA)"/>
    <property type="evidence" value="ECO:0007669"/>
    <property type="project" value="TreeGrafter"/>
</dbReference>
<dbReference type="Pfam" id="PF22298">
    <property type="entry name" value="Tsr1_G-like"/>
    <property type="match status" value="1"/>
</dbReference>
<gene>
    <name evidence="7" type="ORF">PCON_01793</name>
</gene>
<dbReference type="GO" id="GO:0030688">
    <property type="term" value="C:preribosome, small subunit precursor"/>
    <property type="evidence" value="ECO:0007669"/>
    <property type="project" value="TreeGrafter"/>
</dbReference>
<dbReference type="Pfam" id="PF04950">
    <property type="entry name" value="RIBIOP_C"/>
    <property type="match status" value="1"/>
</dbReference>
<evidence type="ECO:0000256" key="3">
    <source>
        <dbReference type="ARBA" id="ARBA00023242"/>
    </source>
</evidence>
<evidence type="ECO:0000313" key="7">
    <source>
        <dbReference type="EMBL" id="CCX04303.1"/>
    </source>
</evidence>
<dbReference type="PROSITE" id="PS51714">
    <property type="entry name" value="G_BMS1"/>
    <property type="match status" value="1"/>
</dbReference>
<comment type="similarity">
    <text evidence="4">Belongs to the TRAFAC class translation factor GTPase superfamily. Bms1-like GTPase family. TSR1 subfamily.</text>
</comment>
<reference evidence="7 8" key="1">
    <citation type="journal article" date="2013" name="PLoS Genet.">
        <title>The genome and development-dependent transcriptomes of Pyronema confluens: a window into fungal evolution.</title>
        <authorList>
            <person name="Traeger S."/>
            <person name="Altegoer F."/>
            <person name="Freitag M."/>
            <person name="Gabaldon T."/>
            <person name="Kempken F."/>
            <person name="Kumar A."/>
            <person name="Marcet-Houben M."/>
            <person name="Poggeler S."/>
            <person name="Stajich J.E."/>
            <person name="Nowrousian M."/>
        </authorList>
    </citation>
    <scope>NUCLEOTIDE SEQUENCE [LARGE SCALE GENOMIC DNA]</scope>
    <source>
        <strain evidence="8">CBS 100304</strain>
        <tissue evidence="7">Vegetative mycelium</tissue>
    </source>
</reference>
<accession>U4KTR8</accession>
<evidence type="ECO:0000259" key="6">
    <source>
        <dbReference type="PROSITE" id="PS51714"/>
    </source>
</evidence>